<keyword evidence="8" id="KW-0653">Protein transport</keyword>
<organism evidence="15 16">
    <name type="scientific">Taylorella equigenitalis ATCC 35865</name>
    <dbReference type="NCBI Taxonomy" id="743973"/>
    <lineage>
        <taxon>Bacteria</taxon>
        <taxon>Pseudomonadati</taxon>
        <taxon>Pseudomonadota</taxon>
        <taxon>Betaproteobacteria</taxon>
        <taxon>Burkholderiales</taxon>
        <taxon>Alcaligenaceae</taxon>
        <taxon>Taylorella</taxon>
    </lineage>
</organism>
<evidence type="ECO:0000256" key="6">
    <source>
        <dbReference type="ARBA" id="ARBA00022692"/>
    </source>
</evidence>
<evidence type="ECO:0000256" key="2">
    <source>
        <dbReference type="ARBA" id="ARBA00004442"/>
    </source>
</evidence>
<accession>A0ABN4AY31</accession>
<dbReference type="Pfam" id="PF03895">
    <property type="entry name" value="YadA_anchor"/>
    <property type="match status" value="1"/>
</dbReference>
<name>A0ABN4AY31_9BURK</name>
<dbReference type="RefSeq" id="WP_014840655.1">
    <property type="nucleotide sequence ID" value="NC_018108.1"/>
</dbReference>
<dbReference type="CDD" id="cd12820">
    <property type="entry name" value="LbR_YadA-like"/>
    <property type="match status" value="2"/>
</dbReference>
<evidence type="ECO:0000256" key="7">
    <source>
        <dbReference type="ARBA" id="ARBA00022729"/>
    </source>
</evidence>
<evidence type="ECO:0000256" key="9">
    <source>
        <dbReference type="ARBA" id="ARBA00023136"/>
    </source>
</evidence>
<feature type="domain" description="Trimeric autotransporter adhesin YadA-like head" evidence="12">
    <location>
        <begin position="292"/>
        <end position="314"/>
    </location>
</feature>
<keyword evidence="9" id="KW-0472">Membrane</keyword>
<evidence type="ECO:0000259" key="14">
    <source>
        <dbReference type="Pfam" id="PF13018"/>
    </source>
</evidence>
<gene>
    <name evidence="15" type="ORF">KUI_1542</name>
</gene>
<dbReference type="InterPro" id="IPR011049">
    <property type="entry name" value="Serralysin-like_metalloprot_C"/>
</dbReference>
<keyword evidence="16" id="KW-1185">Reference proteome</keyword>
<evidence type="ECO:0000259" key="11">
    <source>
        <dbReference type="Pfam" id="PF03895"/>
    </source>
</evidence>
<evidence type="ECO:0000256" key="8">
    <source>
        <dbReference type="ARBA" id="ARBA00022927"/>
    </source>
</evidence>
<evidence type="ECO:0000256" key="10">
    <source>
        <dbReference type="ARBA" id="ARBA00023237"/>
    </source>
</evidence>
<evidence type="ECO:0000313" key="16">
    <source>
        <dbReference type="Proteomes" id="UP000003121"/>
    </source>
</evidence>
<evidence type="ECO:0000313" key="15">
    <source>
        <dbReference type="EMBL" id="AFN36584.1"/>
    </source>
</evidence>
<keyword evidence="7" id="KW-0732">Signal</keyword>
<comment type="similarity">
    <text evidence="3">Belongs to the autotransporter-2 (AT-2) (TC 1.B.40) family.</text>
</comment>
<keyword evidence="10" id="KW-0998">Cell outer membrane</keyword>
<dbReference type="Gene3D" id="3.30.1300.30">
    <property type="entry name" value="GSPII I/J protein-like"/>
    <property type="match status" value="1"/>
</dbReference>
<dbReference type="SUPFAM" id="SSF101967">
    <property type="entry name" value="Adhesin YadA, collagen-binding domain"/>
    <property type="match status" value="3"/>
</dbReference>
<dbReference type="Gene3D" id="2.150.10.10">
    <property type="entry name" value="Serralysin-like metalloprotease, C-terminal"/>
    <property type="match status" value="3"/>
</dbReference>
<comment type="subcellular location">
    <subcellularLocation>
        <location evidence="2">Cell outer membrane</location>
    </subcellularLocation>
    <subcellularLocation>
        <location evidence="1">Cell surface</location>
    </subcellularLocation>
</comment>
<feature type="domain" description="Trimeric autotransporter adhesin YadA-like stalk" evidence="13">
    <location>
        <begin position="601"/>
        <end position="641"/>
    </location>
</feature>
<dbReference type="SUPFAM" id="SSF54523">
    <property type="entry name" value="Pili subunits"/>
    <property type="match status" value="1"/>
</dbReference>
<reference evidence="15 16" key="1">
    <citation type="journal article" date="2012" name="Vet. Microbiol.">
        <title>Comparative genomic analyses of the Taylorellae.</title>
        <authorList>
            <person name="Hauser H."/>
            <person name="Richter D.C."/>
            <person name="van Tonder A."/>
            <person name="Clark L."/>
            <person name="Preston A."/>
        </authorList>
    </citation>
    <scope>NUCLEOTIDE SEQUENCE [LARGE SCALE GENOMIC DNA]</scope>
    <source>
        <strain evidence="15 16">ATCC 35865</strain>
    </source>
</reference>
<feature type="domain" description="Trimeric autotransporter adhesin YadA-like head" evidence="12">
    <location>
        <begin position="448"/>
        <end position="473"/>
    </location>
</feature>
<proteinExistence type="inferred from homology"/>
<evidence type="ECO:0000256" key="1">
    <source>
        <dbReference type="ARBA" id="ARBA00004241"/>
    </source>
</evidence>
<evidence type="ECO:0000256" key="5">
    <source>
        <dbReference type="ARBA" id="ARBA00022452"/>
    </source>
</evidence>
<dbReference type="InterPro" id="IPR008635">
    <property type="entry name" value="Coiled_stalk_dom"/>
</dbReference>
<evidence type="ECO:0000256" key="4">
    <source>
        <dbReference type="ARBA" id="ARBA00022448"/>
    </source>
</evidence>
<evidence type="ECO:0000256" key="3">
    <source>
        <dbReference type="ARBA" id="ARBA00005848"/>
    </source>
</evidence>
<dbReference type="Pfam" id="PF05658">
    <property type="entry name" value="YadA_head"/>
    <property type="match status" value="3"/>
</dbReference>
<dbReference type="Gene3D" id="1.20.5.170">
    <property type="match status" value="1"/>
</dbReference>
<keyword evidence="6" id="KW-0812">Transmembrane</keyword>
<feature type="domain" description="ESPR" evidence="14">
    <location>
        <begin position="1"/>
        <end position="47"/>
    </location>
</feature>
<protein>
    <submittedName>
        <fullName evidence="15">Hemagluttinin domain protein</fullName>
    </submittedName>
</protein>
<dbReference type="Proteomes" id="UP000003121">
    <property type="component" value="Chromosome"/>
</dbReference>
<dbReference type="InterPro" id="IPR045584">
    <property type="entry name" value="Pilin-like"/>
</dbReference>
<feature type="domain" description="Trimeric autotransporter adhesin YadA-like C-terminal membrane anchor" evidence="11">
    <location>
        <begin position="989"/>
        <end position="1049"/>
    </location>
</feature>
<dbReference type="InterPro" id="IPR005594">
    <property type="entry name" value="YadA_C"/>
</dbReference>
<dbReference type="Pfam" id="PF05662">
    <property type="entry name" value="YadA_stalk"/>
    <property type="match status" value="1"/>
</dbReference>
<dbReference type="InterPro" id="IPR008640">
    <property type="entry name" value="Adhesin_Head_dom"/>
</dbReference>
<dbReference type="Pfam" id="PF13018">
    <property type="entry name" value="ESPR"/>
    <property type="match status" value="1"/>
</dbReference>
<evidence type="ECO:0000259" key="12">
    <source>
        <dbReference type="Pfam" id="PF05658"/>
    </source>
</evidence>
<dbReference type="InterPro" id="IPR024973">
    <property type="entry name" value="ESPR"/>
</dbReference>
<sequence>MNKIFKSKFNTRIGAWVAVSELARGFTKNSRALHATAIVLTAFSLGGGQVLAQAQNNNFEIAGGVVEAGATNSLAFGKDAKVKTGELNFAIGKKASIEGTDPSGKLKTRWSLAFGWSAKVTGGGKNNIAIGQESLINTSGNDNFAFGWGAKVEDLDASKQKYSTGSFALGSYASAKGDKVFALGHNSKAVGNNSIAIGNSSVQGNNSVAIFGSVNGVDNSVAIGGHVRYDPKSPLNNNSTAVGYGANTFGWSSNALGYQSISFREGSAQGYRNYSFGKFSSSIGAQNITVDTGSSAIGFMNKALVNRSVAIGASNFAGRAEFLGQSDVEAGYYDPNWHSAKSTKKFNWLNAITSDYKKLYGEVYSDKKNWLESTLYIWMGGVNREGKVSFIENNKYIKKGLTDNHEVTIGEGDAQKTLTLKLTKAYTDALQEQFYAMHQTSVGSQNVATGHKSSAIGFGNVAIGNYSAAVGYGTMALASNSLAYGNKTIVEGKNSSAFGQQIYVAPQNSMAAGSRNLILEGGENTFVLGSDIETNLANSVFLGANSKSEGYGKPEDAPKDYQWAGVVKEETDPATPSADGARQATKTLGVVSVGSAGNERQIQHVAAGRINKDSTDAVNGSQLFVVADDLAKKINNLTGQSPSIMLQGDLGTTQTLPLSNVINIVGSNTTAGDLITGNIGVEVTKDGSVAIKLSKKLTGIESINFGDSVVLNKELVKKIQNFDPSSGGTGSSTKQLNIADQAGTKAQPKEDTVQLVGGAKDSSDNNIKTVVDTKDKEKVHIKLAKNLKGLESAEFVDENGVGTVITRDGIYINLVEKDEDGNPKKGSDGKPVTKKVAMGTSYAGDDGKKVDIPLNKTLNIKGGATDVSSENNVGVVKGDDSTLNIRLSKNLKGIESIDGLKEMSYDDMQDSSNDNKAVSVKSMKNYIEKYGTPGGSGGSDFNGDAGGKEITNLKPGTKSNSAATVGQLEERYDDALGASAMAMATGGLPQATAPGKSMVAVAGSTLEGKQGYAIGISTVSKSGKWVLKGSVAGSSRSHLGATVGAGYQW</sequence>
<evidence type="ECO:0000259" key="13">
    <source>
        <dbReference type="Pfam" id="PF05662"/>
    </source>
</evidence>
<keyword evidence="5" id="KW-1134">Transmembrane beta strand</keyword>
<keyword evidence="4" id="KW-0813">Transport</keyword>
<feature type="domain" description="Trimeric autotransporter adhesin YadA-like head" evidence="12">
    <location>
        <begin position="182"/>
        <end position="201"/>
    </location>
</feature>
<dbReference type="EMBL" id="CP003264">
    <property type="protein sequence ID" value="AFN36584.1"/>
    <property type="molecule type" value="Genomic_DNA"/>
</dbReference>